<evidence type="ECO:0000313" key="8">
    <source>
        <dbReference type="RefSeq" id="XP_033455153.1"/>
    </source>
</evidence>
<dbReference type="GO" id="GO:0016491">
    <property type="term" value="F:oxidoreductase activity"/>
    <property type="evidence" value="ECO:0007669"/>
    <property type="project" value="UniProtKB-KW"/>
</dbReference>
<reference evidence="8" key="3">
    <citation type="submission" date="2025-08" db="UniProtKB">
        <authorList>
            <consortium name="RefSeq"/>
        </authorList>
    </citation>
    <scope>IDENTIFICATION</scope>
    <source>
        <strain evidence="8">CBS 342.82</strain>
    </source>
</reference>
<dbReference type="PANTHER" id="PTHR23023">
    <property type="entry name" value="DIMETHYLANILINE MONOOXYGENASE"/>
    <property type="match status" value="1"/>
</dbReference>
<evidence type="ECO:0000256" key="1">
    <source>
        <dbReference type="ARBA" id="ARBA00022630"/>
    </source>
</evidence>
<protein>
    <submittedName>
        <fullName evidence="8">FAD/NAD(P)-binding domain-containing protein</fullName>
    </submittedName>
</protein>
<dbReference type="GeneID" id="54363845"/>
<feature type="domain" description="FAD/NAD(P)-binding" evidence="6">
    <location>
        <begin position="6"/>
        <end position="231"/>
    </location>
</feature>
<evidence type="ECO:0000313" key="7">
    <source>
        <dbReference type="Proteomes" id="UP000504637"/>
    </source>
</evidence>
<keyword evidence="5" id="KW-0812">Transmembrane</keyword>
<keyword evidence="7" id="KW-1185">Reference proteome</keyword>
<dbReference type="AlphaFoldDB" id="A0A6J3LU22"/>
<dbReference type="Gene3D" id="3.50.50.60">
    <property type="entry name" value="FAD/NAD(P)-binding domain"/>
    <property type="match status" value="1"/>
</dbReference>
<evidence type="ECO:0000256" key="4">
    <source>
        <dbReference type="SAM" id="MobiDB-lite"/>
    </source>
</evidence>
<dbReference type="Pfam" id="PF07992">
    <property type="entry name" value="Pyr_redox_2"/>
    <property type="match status" value="1"/>
</dbReference>
<dbReference type="Proteomes" id="UP000504637">
    <property type="component" value="Unplaced"/>
</dbReference>
<feature type="compositionally biased region" description="Acidic residues" evidence="4">
    <location>
        <begin position="486"/>
        <end position="497"/>
    </location>
</feature>
<feature type="region of interest" description="Disordered" evidence="4">
    <location>
        <begin position="534"/>
        <end position="558"/>
    </location>
</feature>
<keyword evidence="1" id="KW-0285">Flavoprotein</keyword>
<reference evidence="8" key="1">
    <citation type="submission" date="2020-01" db="EMBL/GenBank/DDBJ databases">
        <authorList>
            <consortium name="DOE Joint Genome Institute"/>
            <person name="Haridas S."/>
            <person name="Albert R."/>
            <person name="Binder M."/>
            <person name="Bloem J."/>
            <person name="Labutti K."/>
            <person name="Salamov A."/>
            <person name="Andreopoulos B."/>
            <person name="Baker S.E."/>
            <person name="Barry K."/>
            <person name="Bills G."/>
            <person name="Bluhm B.H."/>
            <person name="Cannon C."/>
            <person name="Castanera R."/>
            <person name="Culley D.E."/>
            <person name="Daum C."/>
            <person name="Ezra D."/>
            <person name="Gonzalez J.B."/>
            <person name="Henrissat B."/>
            <person name="Kuo A."/>
            <person name="Liang C."/>
            <person name="Lipzen A."/>
            <person name="Lutzoni F."/>
            <person name="Magnuson J."/>
            <person name="Mondo S."/>
            <person name="Nolan M."/>
            <person name="Ohm R."/>
            <person name="Pangilinan J."/>
            <person name="Park H.-J."/>
            <person name="Ramirez L."/>
            <person name="Alfaro M."/>
            <person name="Sun H."/>
            <person name="Tritt A."/>
            <person name="Yoshinaga Y."/>
            <person name="Zwiers L.-H."/>
            <person name="Turgeon B.G."/>
            <person name="Goodwin S.B."/>
            <person name="Spatafora J.W."/>
            <person name="Crous P.W."/>
            <person name="Grigoriev I.V."/>
        </authorList>
    </citation>
    <scope>NUCLEOTIDE SEQUENCE</scope>
    <source>
        <strain evidence="8">CBS 342.82</strain>
    </source>
</reference>
<feature type="transmembrane region" description="Helical" evidence="5">
    <location>
        <begin position="7"/>
        <end position="26"/>
    </location>
</feature>
<dbReference type="InterPro" id="IPR050346">
    <property type="entry name" value="FMO-like"/>
</dbReference>
<keyword evidence="5" id="KW-1133">Transmembrane helix</keyword>
<dbReference type="InterPro" id="IPR036188">
    <property type="entry name" value="FAD/NAD-bd_sf"/>
</dbReference>
<evidence type="ECO:0000256" key="2">
    <source>
        <dbReference type="ARBA" id="ARBA00022827"/>
    </source>
</evidence>
<gene>
    <name evidence="8" type="ORF">K489DRAFT_385234</name>
</gene>
<keyword evidence="5" id="KW-0472">Membrane</keyword>
<feature type="compositionally biased region" description="Low complexity" evidence="4">
    <location>
        <begin position="549"/>
        <end position="558"/>
    </location>
</feature>
<keyword evidence="2" id="KW-0274">FAD</keyword>
<dbReference type="InterPro" id="IPR023753">
    <property type="entry name" value="FAD/NAD-binding_dom"/>
</dbReference>
<dbReference type="RefSeq" id="XP_033455153.1">
    <property type="nucleotide sequence ID" value="XM_033606045.1"/>
</dbReference>
<dbReference type="OrthoDB" id="2915840at2759"/>
<dbReference type="SUPFAM" id="SSF51905">
    <property type="entry name" value="FAD/NAD(P)-binding domain"/>
    <property type="match status" value="1"/>
</dbReference>
<evidence type="ECO:0000256" key="3">
    <source>
        <dbReference type="ARBA" id="ARBA00023002"/>
    </source>
</evidence>
<keyword evidence="3" id="KW-0560">Oxidoreductase</keyword>
<sequence>MAETRDFVVIGAGISGLAFASTYLSVHPHADVVILEKETVLGGTWSRHRLYDHFYTQWSVGFGEFSNQSMTVPPKDDQYCGLFKSEHTTQYLEEYAANQTFGGRTLQDRILFSTNVTSAQKSGRLWSLDLEVTTGGTTDRRTLLAKHLILATGITTIPSVPSLPGAAGFPAPIIHNRDFGRASRRRDAEGGEAGILVDPAVAHVTVLGGGKSGADMVYASVKAGKQVAWIVRPTGTGPCTFVGAGGKAGFQNAFELASTRAPESLQPSYFAPWSWWNYLLHRTATGRSLVLSLFAAAHKEAVADADYANRPARGDFNKLVPHTPIFWRNNAAGIVNHGDFYETLADHVDVYYDDIASLSPSPSSPPSSATGLITLRSGRTISTSALLLGTGWQPSTSFLPPSLCARLGLPYALGAEETFPAAQQAAAHRWREAERAADAAVVARYPILGEPPAHASHPVTRAPWRLYNLMVPVGGGGDGERNTGEEGGEEEEEEEGEDRSFACIGLLNTTNYFRTGEAQALWLTAWFDGHLTSSSSNNNNDNNRRTKGSPPASLPSPSARRSAVASFIAWNKRRYLSLGAEGNSVSFDTLRYTDHLLRELGLRSHLPSSSPSPSPSSPSSTSALGALRWCLWPPAWWRWWKAYYFRPNAAAVYAGLREEYIRIYGGGGAEGEGTGVVGNGKLEGKKTV</sequence>
<evidence type="ECO:0000259" key="6">
    <source>
        <dbReference type="Pfam" id="PF07992"/>
    </source>
</evidence>
<name>A0A6J3LU22_9PEZI</name>
<proteinExistence type="predicted"/>
<organism evidence="8">
    <name type="scientific">Dissoconium aciculare CBS 342.82</name>
    <dbReference type="NCBI Taxonomy" id="1314786"/>
    <lineage>
        <taxon>Eukaryota</taxon>
        <taxon>Fungi</taxon>
        <taxon>Dikarya</taxon>
        <taxon>Ascomycota</taxon>
        <taxon>Pezizomycotina</taxon>
        <taxon>Dothideomycetes</taxon>
        <taxon>Dothideomycetidae</taxon>
        <taxon>Mycosphaerellales</taxon>
        <taxon>Dissoconiaceae</taxon>
        <taxon>Dissoconium</taxon>
    </lineage>
</organism>
<evidence type="ECO:0000256" key="5">
    <source>
        <dbReference type="SAM" id="Phobius"/>
    </source>
</evidence>
<reference evidence="8" key="2">
    <citation type="submission" date="2020-04" db="EMBL/GenBank/DDBJ databases">
        <authorList>
            <consortium name="NCBI Genome Project"/>
        </authorList>
    </citation>
    <scope>NUCLEOTIDE SEQUENCE</scope>
    <source>
        <strain evidence="8">CBS 342.82</strain>
    </source>
</reference>
<feature type="region of interest" description="Disordered" evidence="4">
    <location>
        <begin position="475"/>
        <end position="500"/>
    </location>
</feature>
<accession>A0A6J3LU22</accession>